<evidence type="ECO:0000256" key="1">
    <source>
        <dbReference type="ARBA" id="ARBA00009156"/>
    </source>
</evidence>
<dbReference type="InterPro" id="IPR018484">
    <property type="entry name" value="FGGY_N"/>
</dbReference>
<dbReference type="GO" id="GO:0016301">
    <property type="term" value="F:kinase activity"/>
    <property type="evidence" value="ECO:0007669"/>
    <property type="project" value="UniProtKB-KW"/>
</dbReference>
<dbReference type="PIRSF" id="PIRSF000538">
    <property type="entry name" value="GlpK"/>
    <property type="match status" value="1"/>
</dbReference>
<dbReference type="InterPro" id="IPR050406">
    <property type="entry name" value="FGGY_Carb_Kinase"/>
</dbReference>
<protein>
    <submittedName>
        <fullName evidence="7">Xylulokinase</fullName>
    </submittedName>
</protein>
<sequence>MPDPVETTSPPWVIAVDCSTTAAKAVVVDAAGAVVASAASPLTTSTPAPGFHEQDATAWFEATAAAVRSAVGALGDADRARIGAMAVTHQRESFVLLDDDGAPLRPAILWVDSRAAEQIARIGSRPLPDGRSVHEVSGKPPDTTPAIYKLAWLAEHEPGVVARAAHLADVQAYLALRLAGRLATSHASADTLGLFDLAHLTWSPALLSAAGLRADERPAMSANAAVSTTLRDARPRAGLGLPELVAAGEVIADLRPDVAAALGLPRPVPLVAGIGDGQSAGIALGVAEPGVAYLNLGTSMVCGVEVAEYRTSPAYRTLAGTRPGTFVLETVLNAAAYVADWVTTFAGLDHQTLTARATAIAPGAEGLLVLPYWNAAQTPHWDPLARGAVVGWHGRHTTAHLYRAVLEGVAFELRLQLDLLERDTGARVGELRAVGGGARSPLWAQVVADVTGRTVRVCADGEVSAAGAAIQAQARLRTGAVTGASRFVTEGRDVTPDADARAAYDPLFAAYRTLYPALRATFALAAPTAPSA</sequence>
<dbReference type="PANTHER" id="PTHR43095">
    <property type="entry name" value="SUGAR KINASE"/>
    <property type="match status" value="1"/>
</dbReference>
<evidence type="ECO:0000259" key="5">
    <source>
        <dbReference type="Pfam" id="PF00370"/>
    </source>
</evidence>
<comment type="similarity">
    <text evidence="1">Belongs to the FGGY kinase family.</text>
</comment>
<evidence type="ECO:0000256" key="3">
    <source>
        <dbReference type="ARBA" id="ARBA00022679"/>
    </source>
</evidence>
<keyword evidence="8" id="KW-1185">Reference proteome</keyword>
<feature type="domain" description="Carbohydrate kinase FGGY C-terminal" evidence="6">
    <location>
        <begin position="292"/>
        <end position="472"/>
    </location>
</feature>
<dbReference type="PANTHER" id="PTHR43095:SF5">
    <property type="entry name" value="XYLULOSE KINASE"/>
    <property type="match status" value="1"/>
</dbReference>
<evidence type="ECO:0000313" key="8">
    <source>
        <dbReference type="Proteomes" id="UP000293852"/>
    </source>
</evidence>
<dbReference type="EMBL" id="SGWX01000001">
    <property type="protein sequence ID" value="RZS62397.1"/>
    <property type="molecule type" value="Genomic_DNA"/>
</dbReference>
<keyword evidence="4 7" id="KW-0418">Kinase</keyword>
<feature type="domain" description="Carbohydrate kinase FGGY N-terminal" evidence="5">
    <location>
        <begin position="13"/>
        <end position="229"/>
    </location>
</feature>
<dbReference type="SUPFAM" id="SSF53067">
    <property type="entry name" value="Actin-like ATPase domain"/>
    <property type="match status" value="2"/>
</dbReference>
<comment type="caution">
    <text evidence="7">The sequence shown here is derived from an EMBL/GenBank/DDBJ whole genome shotgun (WGS) entry which is preliminary data.</text>
</comment>
<dbReference type="AlphaFoldDB" id="A0A4Q7M5W7"/>
<keyword evidence="2" id="KW-0859">Xylose metabolism</keyword>
<name>A0A4Q7M5W7_9MICO</name>
<dbReference type="InterPro" id="IPR018485">
    <property type="entry name" value="FGGY_C"/>
</dbReference>
<proteinExistence type="inferred from homology"/>
<evidence type="ECO:0000256" key="2">
    <source>
        <dbReference type="ARBA" id="ARBA00022629"/>
    </source>
</evidence>
<keyword evidence="3" id="KW-0808">Transferase</keyword>
<dbReference type="InterPro" id="IPR000577">
    <property type="entry name" value="Carb_kinase_FGGY"/>
</dbReference>
<reference evidence="7 8" key="1">
    <citation type="submission" date="2019-02" db="EMBL/GenBank/DDBJ databases">
        <title>Sequencing the genomes of 1000 actinobacteria strains.</title>
        <authorList>
            <person name="Klenk H.-P."/>
        </authorList>
    </citation>
    <scope>NUCLEOTIDE SEQUENCE [LARGE SCALE GENOMIC DNA]</scope>
    <source>
        <strain evidence="7 8">DSM 16932</strain>
    </source>
</reference>
<organism evidence="7 8">
    <name type="scientific">Xylanimonas ulmi</name>
    <dbReference type="NCBI Taxonomy" id="228973"/>
    <lineage>
        <taxon>Bacteria</taxon>
        <taxon>Bacillati</taxon>
        <taxon>Actinomycetota</taxon>
        <taxon>Actinomycetes</taxon>
        <taxon>Micrococcales</taxon>
        <taxon>Promicromonosporaceae</taxon>
        <taxon>Xylanimonas</taxon>
    </lineage>
</organism>
<keyword evidence="2" id="KW-0119">Carbohydrate metabolism</keyword>
<dbReference type="Pfam" id="PF00370">
    <property type="entry name" value="FGGY_N"/>
    <property type="match status" value="1"/>
</dbReference>
<gene>
    <name evidence="7" type="ORF">EV386_2729</name>
</gene>
<evidence type="ECO:0000256" key="4">
    <source>
        <dbReference type="ARBA" id="ARBA00022777"/>
    </source>
</evidence>
<dbReference type="GO" id="GO:0042732">
    <property type="term" value="P:D-xylose metabolic process"/>
    <property type="evidence" value="ECO:0007669"/>
    <property type="project" value="UniProtKB-KW"/>
</dbReference>
<dbReference type="InterPro" id="IPR043129">
    <property type="entry name" value="ATPase_NBD"/>
</dbReference>
<dbReference type="Pfam" id="PF02782">
    <property type="entry name" value="FGGY_C"/>
    <property type="match status" value="1"/>
</dbReference>
<evidence type="ECO:0000313" key="7">
    <source>
        <dbReference type="EMBL" id="RZS62397.1"/>
    </source>
</evidence>
<dbReference type="Proteomes" id="UP000293852">
    <property type="component" value="Unassembled WGS sequence"/>
</dbReference>
<evidence type="ECO:0000259" key="6">
    <source>
        <dbReference type="Pfam" id="PF02782"/>
    </source>
</evidence>
<dbReference type="Gene3D" id="3.30.420.40">
    <property type="match status" value="2"/>
</dbReference>
<accession>A0A4Q7M5W7</accession>